<keyword evidence="18" id="KW-1185">Reference proteome</keyword>
<feature type="chain" id="PRO_5038948249" description="High-affinity heme uptake system protein IsdE" evidence="15">
    <location>
        <begin position="20"/>
        <end position="298"/>
    </location>
</feature>
<evidence type="ECO:0000256" key="4">
    <source>
        <dbReference type="ARBA" id="ARBA00022448"/>
    </source>
</evidence>
<dbReference type="PANTHER" id="PTHR30535">
    <property type="entry name" value="VITAMIN B12-BINDING PROTEIN"/>
    <property type="match status" value="1"/>
</dbReference>
<dbReference type="PROSITE" id="PS51257">
    <property type="entry name" value="PROKAR_LIPOPROTEIN"/>
    <property type="match status" value="1"/>
</dbReference>
<dbReference type="InterPro" id="IPR002491">
    <property type="entry name" value="ABC_transptr_periplasmic_BD"/>
</dbReference>
<protein>
    <recommendedName>
        <fullName evidence="3">High-affinity heme uptake system protein IsdE</fullName>
    </recommendedName>
    <alternativeName>
        <fullName evidence="14">Iron-regulated surface determinant protein E</fullName>
    </alternativeName>
    <alternativeName>
        <fullName evidence="13">Staphylococcal iron-regulated protein F</fullName>
    </alternativeName>
</protein>
<evidence type="ECO:0000256" key="6">
    <source>
        <dbReference type="ARBA" id="ARBA00022617"/>
    </source>
</evidence>
<evidence type="ECO:0000256" key="12">
    <source>
        <dbReference type="ARBA" id="ARBA00023288"/>
    </source>
</evidence>
<dbReference type="EMBL" id="AZRV01000047">
    <property type="protein sequence ID" value="RKO61053.1"/>
    <property type="molecule type" value="Genomic_DNA"/>
</dbReference>
<dbReference type="Proteomes" id="UP000286235">
    <property type="component" value="Unassembled WGS sequence"/>
</dbReference>
<evidence type="ECO:0000313" key="18">
    <source>
        <dbReference type="Proteomes" id="UP000286235"/>
    </source>
</evidence>
<dbReference type="RefSeq" id="WP_259462814.1">
    <property type="nucleotide sequence ID" value="NZ_AZRV01000047.1"/>
</dbReference>
<keyword evidence="4" id="KW-0813">Transport</keyword>
<dbReference type="GO" id="GO:0015886">
    <property type="term" value="P:heme transport"/>
    <property type="evidence" value="ECO:0007669"/>
    <property type="project" value="InterPro"/>
</dbReference>
<dbReference type="Gene3D" id="3.40.50.1980">
    <property type="entry name" value="Nitrogenase molybdenum iron protein domain"/>
    <property type="match status" value="2"/>
</dbReference>
<evidence type="ECO:0000256" key="2">
    <source>
        <dbReference type="ARBA" id="ARBA00008814"/>
    </source>
</evidence>
<organism evidence="17 18">
    <name type="scientific">Caldibacillus debilis GB1</name>
    <dbReference type="NCBI Taxonomy" id="1339248"/>
    <lineage>
        <taxon>Bacteria</taxon>
        <taxon>Bacillati</taxon>
        <taxon>Bacillota</taxon>
        <taxon>Bacilli</taxon>
        <taxon>Bacillales</taxon>
        <taxon>Bacillaceae</taxon>
        <taxon>Caldibacillus</taxon>
    </lineage>
</organism>
<evidence type="ECO:0000256" key="7">
    <source>
        <dbReference type="ARBA" id="ARBA00022723"/>
    </source>
</evidence>
<keyword evidence="11" id="KW-0564">Palmitate</keyword>
<evidence type="ECO:0000256" key="14">
    <source>
        <dbReference type="ARBA" id="ARBA00031463"/>
    </source>
</evidence>
<evidence type="ECO:0000256" key="9">
    <source>
        <dbReference type="ARBA" id="ARBA00023004"/>
    </source>
</evidence>
<keyword evidence="10" id="KW-0472">Membrane</keyword>
<dbReference type="NCBIfam" id="TIGR03659">
    <property type="entry name" value="IsdE"/>
    <property type="match status" value="1"/>
</dbReference>
<evidence type="ECO:0000256" key="11">
    <source>
        <dbReference type="ARBA" id="ARBA00023139"/>
    </source>
</evidence>
<feature type="domain" description="Fe/B12 periplasmic-binding" evidence="16">
    <location>
        <begin position="41"/>
        <end position="296"/>
    </location>
</feature>
<dbReference type="GO" id="GO:0016020">
    <property type="term" value="C:membrane"/>
    <property type="evidence" value="ECO:0007669"/>
    <property type="project" value="InterPro"/>
</dbReference>
<gene>
    <name evidence="17" type="ORF">Cdeb_01958</name>
</gene>
<evidence type="ECO:0000256" key="8">
    <source>
        <dbReference type="ARBA" id="ARBA00022729"/>
    </source>
</evidence>
<keyword evidence="5" id="KW-1003">Cell membrane</keyword>
<keyword evidence="12" id="KW-0449">Lipoprotein</keyword>
<accession>A0A420VC34</accession>
<comment type="similarity">
    <text evidence="2">Belongs to the bacterial solute-binding protein 8 family.</text>
</comment>
<proteinExistence type="inferred from homology"/>
<evidence type="ECO:0000313" key="17">
    <source>
        <dbReference type="EMBL" id="RKO61053.1"/>
    </source>
</evidence>
<dbReference type="GO" id="GO:0020037">
    <property type="term" value="F:heme binding"/>
    <property type="evidence" value="ECO:0007669"/>
    <property type="project" value="InterPro"/>
</dbReference>
<evidence type="ECO:0000256" key="5">
    <source>
        <dbReference type="ARBA" id="ARBA00022475"/>
    </source>
</evidence>
<evidence type="ECO:0000256" key="10">
    <source>
        <dbReference type="ARBA" id="ARBA00023136"/>
    </source>
</evidence>
<evidence type="ECO:0000259" key="16">
    <source>
        <dbReference type="PROSITE" id="PS50983"/>
    </source>
</evidence>
<dbReference type="InterPro" id="IPR019957">
    <property type="entry name" value="ABC_transptr_haem-bd_IsdE"/>
</dbReference>
<dbReference type="FunFam" id="3.40.50.1980:FF:000022">
    <property type="entry name" value="Heme ABC transporter substrate-binding protein IsdE"/>
    <property type="match status" value="1"/>
</dbReference>
<dbReference type="SUPFAM" id="SSF53807">
    <property type="entry name" value="Helical backbone' metal receptor"/>
    <property type="match status" value="1"/>
</dbReference>
<feature type="signal peptide" evidence="15">
    <location>
        <begin position="1"/>
        <end position="19"/>
    </location>
</feature>
<dbReference type="GO" id="GO:0071281">
    <property type="term" value="P:cellular response to iron ion"/>
    <property type="evidence" value="ECO:0007669"/>
    <property type="project" value="TreeGrafter"/>
</dbReference>
<evidence type="ECO:0000256" key="1">
    <source>
        <dbReference type="ARBA" id="ARBA00001970"/>
    </source>
</evidence>
<dbReference type="AlphaFoldDB" id="A0A420VC34"/>
<name>A0A420VC34_9BACI</name>
<reference evidence="17 18" key="1">
    <citation type="submission" date="2013-12" db="EMBL/GenBank/DDBJ databases">
        <title>Genome and proteome characterization of Caldibacillus debilis GB1 derived from a cellulolytic aero-tolerant co-culture.</title>
        <authorList>
            <person name="Wushke S.T."/>
            <person name="Zhang X."/>
            <person name="Fristensky B."/>
            <person name="Wilkins J.A."/>
            <person name="Levin D.B."/>
            <person name="Sparling R."/>
        </authorList>
    </citation>
    <scope>NUCLEOTIDE SEQUENCE [LARGE SCALE GENOMIC DNA]</scope>
    <source>
        <strain evidence="17 18">GB1</strain>
    </source>
</reference>
<sequence precursor="true">MRKRRTGWLPLMIMLLVAAAGCSPDSDAPTEQKGPEEEDHRIISLSVAVTEIFDALEIDLVGVPTSSKKLPERYRNAKRVGFAKNPDMEVLLALKPTDVYSVTTIRYDLEPVFKKHGVHANFLDLTSLSSMEKEILTLGEKYKRQKQAEKIVSRFEKKVEEVRKKTRDLEKPDVLILLGVPGSYLVATEHSYIGNLVKLAGGNNVVQGEKVEYLESNTEYLYESNPDVILRLAHGMPEEVVKMFDEEFKKNDIWKHFDAVKNGRVYDLEEELFPTTATIRADEALAELVKYLYPEIHE</sequence>
<dbReference type="InterPro" id="IPR050902">
    <property type="entry name" value="ABC_Transporter_SBP"/>
</dbReference>
<keyword evidence="6" id="KW-0349">Heme</keyword>
<keyword evidence="7" id="KW-0479">Metal-binding</keyword>
<comment type="cofactor">
    <cofactor evidence="1">
        <name>heme b</name>
        <dbReference type="ChEBI" id="CHEBI:60344"/>
    </cofactor>
</comment>
<dbReference type="GO" id="GO:0046872">
    <property type="term" value="F:metal ion binding"/>
    <property type="evidence" value="ECO:0007669"/>
    <property type="project" value="UniProtKB-KW"/>
</dbReference>
<keyword evidence="9" id="KW-0408">Iron</keyword>
<dbReference type="PANTHER" id="PTHR30535:SF36">
    <property type="entry name" value="HIGH-AFFINITY HEME UPTAKE SYSTEM PROTEIN ISDE"/>
    <property type="match status" value="1"/>
</dbReference>
<evidence type="ECO:0000256" key="15">
    <source>
        <dbReference type="SAM" id="SignalP"/>
    </source>
</evidence>
<evidence type="ECO:0000256" key="3">
    <source>
        <dbReference type="ARBA" id="ARBA00015862"/>
    </source>
</evidence>
<keyword evidence="8 15" id="KW-0732">Signal</keyword>
<comment type="caution">
    <text evidence="17">The sequence shown here is derived from an EMBL/GenBank/DDBJ whole genome shotgun (WGS) entry which is preliminary data.</text>
</comment>
<dbReference type="PROSITE" id="PS50983">
    <property type="entry name" value="FE_B12_PBP"/>
    <property type="match status" value="1"/>
</dbReference>
<dbReference type="Pfam" id="PF01497">
    <property type="entry name" value="Peripla_BP_2"/>
    <property type="match status" value="1"/>
</dbReference>
<evidence type="ECO:0000256" key="13">
    <source>
        <dbReference type="ARBA" id="ARBA00031148"/>
    </source>
</evidence>